<dbReference type="GO" id="GO:0005737">
    <property type="term" value="C:cytoplasm"/>
    <property type="evidence" value="ECO:0007669"/>
    <property type="project" value="TreeGrafter"/>
</dbReference>
<sequence>MAVRRRVDSLNKTIRQRAARYRPRKDIRQVFADVERVSNDSRSRSATPDSLDSEPPSPPNRDSFAPVTSSLLPSNDHHLIVPGMVNRYEPRRRPAGCSPNSTPVISHHSLFRRASRTCGDVASETADGIRMTGYQRIGSVRVRSGSDPLTINNIDQTHQNSQHPIVCVSRSTDDGLFSSEESVEGRRHSGGSSHSDTLGFEETWAEEDRLGSSLNISINESLSSWDEGVGRTWVDFLAEEDMQTLRPLVFLELTALIDNAGLKIAKPKPFKRKRKEDGNLFGVSLSTLIERDRQITAESHNVPLIFQKILTELERRCLWEEGLLRVGGNKHRVENLCSRLEAQFYPRPELCDHLISTASPHDLTNVLKRLLRELPQPLLTTRFLNTFYQAHAMPECVRALNLLVLLLPAEHRATLQALLQFLSSVISNSVHNKMSLRNVATIMAPSLFPPHLLDDKGCLKMKLSLAAHCCSLTELMIQSADRLWIVPENLVAQLRRINDNHKENKPKSRLLRRKGQVVSRSTVVKECELSSNIIHVEAPQFLVSCLTVPLDKQTTAAQVVLRVADLSRDCPRNVKSTRRDVKSRALSELAPNGNLSCLLSTGDPDTALRTHFLYEVGGNIGQRRLEPGAQLWAVYQSNPRAKWVIRCDHRNGSSHRLLKRL</sequence>
<dbReference type="GO" id="GO:0005096">
    <property type="term" value="F:GTPase activator activity"/>
    <property type="evidence" value="ECO:0007669"/>
    <property type="project" value="UniProtKB-KW"/>
</dbReference>
<evidence type="ECO:0000259" key="3">
    <source>
        <dbReference type="PROSITE" id="PS50238"/>
    </source>
</evidence>
<dbReference type="GO" id="GO:0051056">
    <property type="term" value="P:regulation of small GTPase mediated signal transduction"/>
    <property type="evidence" value="ECO:0007669"/>
    <property type="project" value="TreeGrafter"/>
</dbReference>
<evidence type="ECO:0000256" key="2">
    <source>
        <dbReference type="SAM" id="MobiDB-lite"/>
    </source>
</evidence>
<comment type="caution">
    <text evidence="4">The sequence shown here is derived from an EMBL/GenBank/DDBJ whole genome shotgun (WGS) entry which is preliminary data.</text>
</comment>
<protein>
    <recommendedName>
        <fullName evidence="3">Rho-GAP domain-containing protein</fullName>
    </recommendedName>
</protein>
<feature type="domain" description="Rho-GAP" evidence="3">
    <location>
        <begin position="283"/>
        <end position="484"/>
    </location>
</feature>
<dbReference type="Pfam" id="PF00620">
    <property type="entry name" value="RhoGAP"/>
    <property type="match status" value="1"/>
</dbReference>
<dbReference type="PANTHER" id="PTHR14963">
    <property type="entry name" value="RHO GTPASE ACTIVATING PROTEIN 18,19-RELATED"/>
    <property type="match status" value="1"/>
</dbReference>
<dbReference type="Pfam" id="PF25442">
    <property type="entry name" value="Ubiquitin_RHG40_C"/>
    <property type="match status" value="1"/>
</dbReference>
<dbReference type="InterPro" id="IPR000198">
    <property type="entry name" value="RhoGAP_dom"/>
</dbReference>
<dbReference type="Proteomes" id="UP001461498">
    <property type="component" value="Unassembled WGS sequence"/>
</dbReference>
<dbReference type="AlphaFoldDB" id="A0AAW1D1Q5"/>
<dbReference type="GO" id="GO:0030833">
    <property type="term" value="P:regulation of actin filament polymerization"/>
    <property type="evidence" value="ECO:0007669"/>
    <property type="project" value="TreeGrafter"/>
</dbReference>
<dbReference type="EMBL" id="JAPXFL010000006">
    <property type="protein sequence ID" value="KAK9504951.1"/>
    <property type="molecule type" value="Genomic_DNA"/>
</dbReference>
<proteinExistence type="predicted"/>
<dbReference type="Gene3D" id="1.10.555.10">
    <property type="entry name" value="Rho GTPase activation protein"/>
    <property type="match status" value="1"/>
</dbReference>
<name>A0AAW1D1Q5_9HEMI</name>
<dbReference type="SUPFAM" id="SSF48350">
    <property type="entry name" value="GTPase activation domain, GAP"/>
    <property type="match status" value="1"/>
</dbReference>
<dbReference type="InterPro" id="IPR057323">
    <property type="entry name" value="RHG40/28/18_ubiquitin"/>
</dbReference>
<keyword evidence="1" id="KW-0343">GTPase activation</keyword>
<evidence type="ECO:0000256" key="1">
    <source>
        <dbReference type="ARBA" id="ARBA00022468"/>
    </source>
</evidence>
<dbReference type="PANTHER" id="PTHR14963:SF1">
    <property type="entry name" value="RHO GTPASE-ACTIVATING PROTEIN CONUNDRUM"/>
    <property type="match status" value="1"/>
</dbReference>
<evidence type="ECO:0000313" key="5">
    <source>
        <dbReference type="Proteomes" id="UP001461498"/>
    </source>
</evidence>
<feature type="region of interest" description="Disordered" evidence="2">
    <location>
        <begin position="37"/>
        <end position="78"/>
    </location>
</feature>
<dbReference type="GO" id="GO:0007165">
    <property type="term" value="P:signal transduction"/>
    <property type="evidence" value="ECO:0007669"/>
    <property type="project" value="InterPro"/>
</dbReference>
<accession>A0AAW1D1Q5</accession>
<organism evidence="4 5">
    <name type="scientific">Rhynocoris fuscipes</name>
    <dbReference type="NCBI Taxonomy" id="488301"/>
    <lineage>
        <taxon>Eukaryota</taxon>
        <taxon>Metazoa</taxon>
        <taxon>Ecdysozoa</taxon>
        <taxon>Arthropoda</taxon>
        <taxon>Hexapoda</taxon>
        <taxon>Insecta</taxon>
        <taxon>Pterygota</taxon>
        <taxon>Neoptera</taxon>
        <taxon>Paraneoptera</taxon>
        <taxon>Hemiptera</taxon>
        <taxon>Heteroptera</taxon>
        <taxon>Panheteroptera</taxon>
        <taxon>Cimicomorpha</taxon>
        <taxon>Reduviidae</taxon>
        <taxon>Harpactorinae</taxon>
        <taxon>Harpactorini</taxon>
        <taxon>Rhynocoris</taxon>
    </lineage>
</organism>
<dbReference type="SMART" id="SM00324">
    <property type="entry name" value="RhoGAP"/>
    <property type="match status" value="1"/>
</dbReference>
<dbReference type="PROSITE" id="PS50238">
    <property type="entry name" value="RHOGAP"/>
    <property type="match status" value="1"/>
</dbReference>
<reference evidence="4 5" key="1">
    <citation type="submission" date="2022-12" db="EMBL/GenBank/DDBJ databases">
        <title>Chromosome-level genome assembly of true bugs.</title>
        <authorList>
            <person name="Ma L."/>
            <person name="Li H."/>
        </authorList>
    </citation>
    <scope>NUCLEOTIDE SEQUENCE [LARGE SCALE GENOMIC DNA]</scope>
    <source>
        <strain evidence="4">Lab_2022b</strain>
    </source>
</reference>
<evidence type="ECO:0000313" key="4">
    <source>
        <dbReference type="EMBL" id="KAK9504951.1"/>
    </source>
</evidence>
<dbReference type="InterPro" id="IPR008936">
    <property type="entry name" value="Rho_GTPase_activation_prot"/>
</dbReference>
<keyword evidence="5" id="KW-1185">Reference proteome</keyword>
<feature type="region of interest" description="Disordered" evidence="2">
    <location>
        <begin position="176"/>
        <end position="197"/>
    </location>
</feature>
<gene>
    <name evidence="4" type="ORF">O3M35_009117</name>
</gene>